<keyword evidence="6" id="KW-0560">Oxidoreductase</keyword>
<dbReference type="InterPro" id="IPR017941">
    <property type="entry name" value="Rieske_2Fe-2S"/>
</dbReference>
<keyword evidence="1" id="KW-0001">2Fe-2S</keyword>
<dbReference type="RefSeq" id="WP_206595005.1">
    <property type="nucleotide sequence ID" value="NZ_FNAK01000001.1"/>
</dbReference>
<dbReference type="PROSITE" id="PS51296">
    <property type="entry name" value="RIESKE"/>
    <property type="match status" value="1"/>
</dbReference>
<keyword evidence="3" id="KW-0408">Iron</keyword>
<dbReference type="STRING" id="637679.GCA_001550055_00802"/>
<evidence type="ECO:0000256" key="3">
    <source>
        <dbReference type="ARBA" id="ARBA00023004"/>
    </source>
</evidence>
<gene>
    <name evidence="6" type="ORF">SAMN04488071_0086</name>
</gene>
<proteinExistence type="predicted"/>
<protein>
    <submittedName>
        <fullName evidence="6">Ferredoxin subunit of nitrite reductase or a ring-hydroxylating dioxygenase</fullName>
    </submittedName>
</protein>
<dbReference type="SUPFAM" id="SSF50022">
    <property type="entry name" value="ISP domain"/>
    <property type="match status" value="1"/>
</dbReference>
<dbReference type="InterPro" id="IPR036922">
    <property type="entry name" value="Rieske_2Fe-2S_sf"/>
</dbReference>
<evidence type="ECO:0000313" key="6">
    <source>
        <dbReference type="EMBL" id="SDD23125.1"/>
    </source>
</evidence>
<organism evidence="6 7">
    <name type="scientific">Kordiimonas lacus</name>
    <dbReference type="NCBI Taxonomy" id="637679"/>
    <lineage>
        <taxon>Bacteria</taxon>
        <taxon>Pseudomonadati</taxon>
        <taxon>Pseudomonadota</taxon>
        <taxon>Alphaproteobacteria</taxon>
        <taxon>Kordiimonadales</taxon>
        <taxon>Kordiimonadaceae</taxon>
        <taxon>Kordiimonas</taxon>
    </lineage>
</organism>
<keyword evidence="2" id="KW-0479">Metal-binding</keyword>
<dbReference type="Gene3D" id="2.102.10.10">
    <property type="entry name" value="Rieske [2Fe-2S] iron-sulphur domain"/>
    <property type="match status" value="1"/>
</dbReference>
<name>A0A1G6T426_9PROT</name>
<dbReference type="PANTHER" id="PTHR40261">
    <property type="match status" value="1"/>
</dbReference>
<feature type="domain" description="Rieske" evidence="5">
    <location>
        <begin position="20"/>
        <end position="125"/>
    </location>
</feature>
<keyword evidence="6" id="KW-0223">Dioxygenase</keyword>
<accession>A0A1G6T426</accession>
<reference evidence="6 7" key="1">
    <citation type="submission" date="2016-10" db="EMBL/GenBank/DDBJ databases">
        <authorList>
            <person name="de Groot N.N."/>
        </authorList>
    </citation>
    <scope>NUCLEOTIDE SEQUENCE [LARGE SCALE GENOMIC DNA]</scope>
    <source>
        <strain evidence="6 7">CGMCC 1.9109</strain>
    </source>
</reference>
<dbReference type="EMBL" id="FNAK01000001">
    <property type="protein sequence ID" value="SDD23125.1"/>
    <property type="molecule type" value="Genomic_DNA"/>
</dbReference>
<evidence type="ECO:0000259" key="5">
    <source>
        <dbReference type="PROSITE" id="PS51296"/>
    </source>
</evidence>
<dbReference type="AlphaFoldDB" id="A0A1G6T426"/>
<dbReference type="GO" id="GO:0051537">
    <property type="term" value="F:2 iron, 2 sulfur cluster binding"/>
    <property type="evidence" value="ECO:0007669"/>
    <property type="project" value="UniProtKB-KW"/>
</dbReference>
<dbReference type="Pfam" id="PF00355">
    <property type="entry name" value="Rieske"/>
    <property type="match status" value="1"/>
</dbReference>
<keyword evidence="7" id="KW-1185">Reference proteome</keyword>
<evidence type="ECO:0000256" key="4">
    <source>
        <dbReference type="ARBA" id="ARBA00023014"/>
    </source>
</evidence>
<keyword evidence="4" id="KW-0411">Iron-sulfur</keyword>
<dbReference type="Proteomes" id="UP000183685">
    <property type="component" value="Unassembled WGS sequence"/>
</dbReference>
<dbReference type="GO" id="GO:0051213">
    <property type="term" value="F:dioxygenase activity"/>
    <property type="evidence" value="ECO:0007669"/>
    <property type="project" value="UniProtKB-KW"/>
</dbReference>
<evidence type="ECO:0000313" key="7">
    <source>
        <dbReference type="Proteomes" id="UP000183685"/>
    </source>
</evidence>
<dbReference type="PANTHER" id="PTHR40261:SF1">
    <property type="entry name" value="RIESKE DOMAIN-CONTAINING PROTEIN"/>
    <property type="match status" value="1"/>
</dbReference>
<evidence type="ECO:0000256" key="2">
    <source>
        <dbReference type="ARBA" id="ARBA00022723"/>
    </source>
</evidence>
<sequence length="126" mass="13686">MTPPAPLHLEDTAAGPPAGSLLVRLADLPDHGGKDIIFTDGPHLLQLLVQRHGGEIYVYENRCPHAGTPLNLFNDRFLDISGKRLICRTHGALFDPQSGLCVRGPCKGDHLRPVAFEVRDGGIYSL</sequence>
<dbReference type="GO" id="GO:0046872">
    <property type="term" value="F:metal ion binding"/>
    <property type="evidence" value="ECO:0007669"/>
    <property type="project" value="UniProtKB-KW"/>
</dbReference>
<dbReference type="CDD" id="cd03467">
    <property type="entry name" value="Rieske"/>
    <property type="match status" value="1"/>
</dbReference>
<evidence type="ECO:0000256" key="1">
    <source>
        <dbReference type="ARBA" id="ARBA00022714"/>
    </source>
</evidence>